<comment type="caution">
    <text evidence="2">The sequence shown here is derived from an EMBL/GenBank/DDBJ whole genome shotgun (WGS) entry which is preliminary data.</text>
</comment>
<name>A0A085TSW8_9RHOB</name>
<dbReference type="PATRIC" id="fig|1317124.6.peg.3290"/>
<feature type="domain" description="ABM" evidence="1">
    <location>
        <begin position="2"/>
        <end position="91"/>
    </location>
</feature>
<dbReference type="InterPro" id="IPR011008">
    <property type="entry name" value="Dimeric_a/b-barrel"/>
</dbReference>
<dbReference type="PROSITE" id="PS51725">
    <property type="entry name" value="ABM"/>
    <property type="match status" value="1"/>
</dbReference>
<dbReference type="RefSeq" id="WP_038148181.1">
    <property type="nucleotide sequence ID" value="NZ_AQRC01000015.1"/>
</dbReference>
<evidence type="ECO:0000313" key="3">
    <source>
        <dbReference type="Proteomes" id="UP000028607"/>
    </source>
</evidence>
<accession>A0A085TSW8</accession>
<dbReference type="Proteomes" id="UP000028607">
    <property type="component" value="Unassembled WGS sequence"/>
</dbReference>
<reference evidence="3" key="1">
    <citation type="submission" date="2013-04" db="EMBL/GenBank/DDBJ databases">
        <title>Thioclava sp. 13D2W-2 Genome Sequencing.</title>
        <authorList>
            <person name="Lai Q."/>
            <person name="Li G."/>
            <person name="Shao Z."/>
        </authorList>
    </citation>
    <scope>NUCLEOTIDE SEQUENCE [LARGE SCALE GENOMIC DNA]</scope>
    <source>
        <strain evidence="3">13D2W-2</strain>
    </source>
</reference>
<evidence type="ECO:0000313" key="2">
    <source>
        <dbReference type="EMBL" id="KFE33815.1"/>
    </source>
</evidence>
<dbReference type="PANTHER" id="PTHR33336">
    <property type="entry name" value="QUINOL MONOOXYGENASE YGIN-RELATED"/>
    <property type="match status" value="1"/>
</dbReference>
<dbReference type="OrthoDB" id="287932at2"/>
<dbReference type="SUPFAM" id="SSF54909">
    <property type="entry name" value="Dimeric alpha+beta barrel"/>
    <property type="match status" value="1"/>
</dbReference>
<dbReference type="eggNOG" id="COG1359">
    <property type="taxonomic scope" value="Bacteria"/>
</dbReference>
<dbReference type="AlphaFoldDB" id="A0A085TSW8"/>
<protein>
    <submittedName>
        <fullName evidence="2">Antibiotic biosynthesis monooxygenase</fullName>
    </submittedName>
</protein>
<proteinExistence type="predicted"/>
<dbReference type="GO" id="GO:0004497">
    <property type="term" value="F:monooxygenase activity"/>
    <property type="evidence" value="ECO:0007669"/>
    <property type="project" value="UniProtKB-KW"/>
</dbReference>
<dbReference type="PANTHER" id="PTHR33336:SF1">
    <property type="entry name" value="(4S)-4-HYDROXY-5-PHOSPHONOOXYPENTANE-2,3-DIONE ISOMERASE"/>
    <property type="match status" value="1"/>
</dbReference>
<dbReference type="Pfam" id="PF03992">
    <property type="entry name" value="ABM"/>
    <property type="match status" value="1"/>
</dbReference>
<dbReference type="InterPro" id="IPR050744">
    <property type="entry name" value="AI-2_Isomerase_LsrG"/>
</dbReference>
<gene>
    <name evidence="2" type="ORF">DW2_16345</name>
</gene>
<dbReference type="STRING" id="1317124.DW2_16345"/>
<keyword evidence="2" id="KW-0503">Monooxygenase</keyword>
<evidence type="ECO:0000259" key="1">
    <source>
        <dbReference type="PROSITE" id="PS51725"/>
    </source>
</evidence>
<sequence>MLIQLVNIKVQPGTRETFLEAFKINCDGTREEPGNLRFDLLHDPEDENNFFVYEIFKSDDALEDHRKTAHYRKCVAMIDPITIGGRSKTYFEPVLVQGVVEASI</sequence>
<dbReference type="InterPro" id="IPR007138">
    <property type="entry name" value="ABM_dom"/>
</dbReference>
<keyword evidence="3" id="KW-1185">Reference proteome</keyword>
<organism evidence="2 3">
    <name type="scientific">Thioclava atlantica</name>
    <dbReference type="NCBI Taxonomy" id="1317124"/>
    <lineage>
        <taxon>Bacteria</taxon>
        <taxon>Pseudomonadati</taxon>
        <taxon>Pseudomonadota</taxon>
        <taxon>Alphaproteobacteria</taxon>
        <taxon>Rhodobacterales</taxon>
        <taxon>Paracoccaceae</taxon>
        <taxon>Thioclava</taxon>
    </lineage>
</organism>
<reference evidence="2 3" key="2">
    <citation type="journal article" date="2015" name="Antonie Van Leeuwenhoek">
        <title>Thioclava indica sp. nov., isolated from surface seawater of the Indian Ocean.</title>
        <authorList>
            <person name="Liu Y."/>
            <person name="Lai Q."/>
            <person name="Du J."/>
            <person name="Xu H."/>
            <person name="Jiang L."/>
            <person name="Shao Z."/>
        </authorList>
    </citation>
    <scope>NUCLEOTIDE SEQUENCE [LARGE SCALE GENOMIC DNA]</scope>
    <source>
        <strain evidence="2 3">13D2W-2</strain>
    </source>
</reference>
<dbReference type="EMBL" id="AQRC01000015">
    <property type="protein sequence ID" value="KFE33815.1"/>
    <property type="molecule type" value="Genomic_DNA"/>
</dbReference>
<dbReference type="Gene3D" id="3.30.70.100">
    <property type="match status" value="1"/>
</dbReference>
<dbReference type="GO" id="GO:0005829">
    <property type="term" value="C:cytosol"/>
    <property type="evidence" value="ECO:0007669"/>
    <property type="project" value="TreeGrafter"/>
</dbReference>
<keyword evidence="2" id="KW-0560">Oxidoreductase</keyword>